<evidence type="ECO:0000313" key="3">
    <source>
        <dbReference type="EMBL" id="OGH66657.1"/>
    </source>
</evidence>
<dbReference type="STRING" id="1798676.A3B90_01155"/>
<name>A0A1F6M4S5_9BACT</name>
<dbReference type="Gene3D" id="3.40.390.10">
    <property type="entry name" value="Collagenase (Catalytic Domain)"/>
    <property type="match status" value="1"/>
</dbReference>
<evidence type="ECO:0000259" key="2">
    <source>
        <dbReference type="Pfam" id="PF05572"/>
    </source>
</evidence>
<feature type="signal peptide" evidence="1">
    <location>
        <begin position="1"/>
        <end position="24"/>
    </location>
</feature>
<feature type="chain" id="PRO_5009525573" description="Peptidase M43 pregnancy-associated plasma-A domain-containing protein" evidence="1">
    <location>
        <begin position="25"/>
        <end position="164"/>
    </location>
</feature>
<reference evidence="3 4" key="1">
    <citation type="journal article" date="2016" name="Nat. Commun.">
        <title>Thousands of microbial genomes shed light on interconnected biogeochemical processes in an aquifer system.</title>
        <authorList>
            <person name="Anantharaman K."/>
            <person name="Brown C.T."/>
            <person name="Hug L.A."/>
            <person name="Sharon I."/>
            <person name="Castelle C.J."/>
            <person name="Probst A.J."/>
            <person name="Thomas B.C."/>
            <person name="Singh A."/>
            <person name="Wilkins M.J."/>
            <person name="Karaoz U."/>
            <person name="Brodie E.L."/>
            <person name="Williams K.H."/>
            <person name="Hubbard S.S."/>
            <person name="Banfield J.F."/>
        </authorList>
    </citation>
    <scope>NUCLEOTIDE SEQUENCE [LARGE SCALE GENOMIC DNA]</scope>
</reference>
<dbReference type="InterPro" id="IPR024079">
    <property type="entry name" value="MetalloPept_cat_dom_sf"/>
</dbReference>
<dbReference type="GO" id="GO:0008237">
    <property type="term" value="F:metallopeptidase activity"/>
    <property type="evidence" value="ECO:0007669"/>
    <property type="project" value="InterPro"/>
</dbReference>
<feature type="domain" description="Peptidase M43 pregnancy-associated plasma-A" evidence="2">
    <location>
        <begin position="99"/>
        <end position="138"/>
    </location>
</feature>
<dbReference type="Pfam" id="PF05572">
    <property type="entry name" value="Peptidase_M43"/>
    <property type="match status" value="1"/>
</dbReference>
<dbReference type="InterPro" id="IPR008754">
    <property type="entry name" value="Peptidase_M43"/>
</dbReference>
<sequence>MKKKFLVLGMFVFTFLATASTAHAVHYTTWTNAVDAREIRWNGGTAYRDQLNAAIVTWNAMRSINIAPDNIMTIEDVRISDVNRRDLDWSGVYMWLPFTDQIAFNRAYLLNSNNNHRQAVITHELGHALGLDHSIWGNVMVSGVRDQTFLGPQDISDYRFLWGN</sequence>
<proteinExistence type="predicted"/>
<organism evidence="3 4">
    <name type="scientific">Candidatus Magasanikbacteria bacterium RIFCSPHIGHO2_02_FULL_41_13</name>
    <dbReference type="NCBI Taxonomy" id="1798676"/>
    <lineage>
        <taxon>Bacteria</taxon>
        <taxon>Candidatus Magasanikiibacteriota</taxon>
    </lineage>
</organism>
<dbReference type="Proteomes" id="UP000178742">
    <property type="component" value="Unassembled WGS sequence"/>
</dbReference>
<comment type="caution">
    <text evidence="3">The sequence shown here is derived from an EMBL/GenBank/DDBJ whole genome shotgun (WGS) entry which is preliminary data.</text>
</comment>
<evidence type="ECO:0000313" key="4">
    <source>
        <dbReference type="Proteomes" id="UP000178742"/>
    </source>
</evidence>
<gene>
    <name evidence="3" type="ORF">A3B90_01155</name>
</gene>
<evidence type="ECO:0000256" key="1">
    <source>
        <dbReference type="SAM" id="SignalP"/>
    </source>
</evidence>
<dbReference type="AlphaFoldDB" id="A0A1F6M4S5"/>
<accession>A0A1F6M4S5</accession>
<dbReference type="SUPFAM" id="SSF55486">
    <property type="entry name" value="Metalloproteases ('zincins'), catalytic domain"/>
    <property type="match status" value="1"/>
</dbReference>
<keyword evidence="1" id="KW-0732">Signal</keyword>
<protein>
    <recommendedName>
        <fullName evidence="2">Peptidase M43 pregnancy-associated plasma-A domain-containing protein</fullName>
    </recommendedName>
</protein>
<dbReference type="EMBL" id="MFPX01000013">
    <property type="protein sequence ID" value="OGH66657.1"/>
    <property type="molecule type" value="Genomic_DNA"/>
</dbReference>